<name>A0ACB7V7F8_DIOAL</name>
<proteinExistence type="predicted"/>
<sequence length="474" mass="54515">MGGNSGSSRSLEESPTWALASVCFTLIAISLVIEHIIDHLSKLLIKHHKQALHKALENLKSELMLMGFLSLLLTVGQGIITDICVPKSLSNSWHPCKEKSKGVVEKSRTFDSKVLVSNCKSNLFVNLQNMDPFLSYDGLHQLHIFIFSLAVFHVLYCLITMLLSKLKMKIWKSWENEAKTAEYQFSHDPNRFRLARNTSFIRRHLGFWSESPILIWVVCFFRQFVSSVPKIDFLTLRHGFIMAHLAPQSSAKFDFQKYIKRSLEEDFKVVVGISPALWLLAVFFLLFNIDGWYSYLWLPFIPLIVILLVGTKLQVIITKMAMQIVGDGDVIKGDPVVQPTDELFWFKHPHLLLHFIHFVLFQNAFQLAFFTWTWYEFGYPSCFHKQFEDILIRISLGILVQVLCSYVTLPLYALVTQMGSNIRPTIFSERVEAALRKWHETARNRVAKNHRSVSSTWSKTSGASFSLSHSSKHL</sequence>
<organism evidence="1 2">
    <name type="scientific">Dioscorea alata</name>
    <name type="common">Purple yam</name>
    <dbReference type="NCBI Taxonomy" id="55571"/>
    <lineage>
        <taxon>Eukaryota</taxon>
        <taxon>Viridiplantae</taxon>
        <taxon>Streptophyta</taxon>
        <taxon>Embryophyta</taxon>
        <taxon>Tracheophyta</taxon>
        <taxon>Spermatophyta</taxon>
        <taxon>Magnoliopsida</taxon>
        <taxon>Liliopsida</taxon>
        <taxon>Dioscoreales</taxon>
        <taxon>Dioscoreaceae</taxon>
        <taxon>Dioscorea</taxon>
    </lineage>
</organism>
<keyword evidence="2" id="KW-1185">Reference proteome</keyword>
<accession>A0ACB7V7F8</accession>
<comment type="caution">
    <text evidence="1">The sequence shown here is derived from an EMBL/GenBank/DDBJ whole genome shotgun (WGS) entry which is preliminary data.</text>
</comment>
<evidence type="ECO:0000313" key="1">
    <source>
        <dbReference type="EMBL" id="KAH7669479.1"/>
    </source>
</evidence>
<dbReference type="EMBL" id="CM037021">
    <property type="protein sequence ID" value="KAH7669479.1"/>
    <property type="molecule type" value="Genomic_DNA"/>
</dbReference>
<protein>
    <submittedName>
        <fullName evidence="1">Mlo-related protein</fullName>
    </submittedName>
</protein>
<dbReference type="Proteomes" id="UP000827976">
    <property type="component" value="Chromosome 11"/>
</dbReference>
<evidence type="ECO:0000313" key="2">
    <source>
        <dbReference type="Proteomes" id="UP000827976"/>
    </source>
</evidence>
<gene>
    <name evidence="1" type="ORF">IHE45_11G080900</name>
</gene>
<feature type="non-terminal residue" evidence="1">
    <location>
        <position position="474"/>
    </location>
</feature>
<reference evidence="2" key="1">
    <citation type="journal article" date="2022" name="Nat. Commun.">
        <title>Chromosome evolution and the genetic basis of agronomically important traits in greater yam.</title>
        <authorList>
            <person name="Bredeson J.V."/>
            <person name="Lyons J.B."/>
            <person name="Oniyinde I.O."/>
            <person name="Okereke N.R."/>
            <person name="Kolade O."/>
            <person name="Nnabue I."/>
            <person name="Nwadili C.O."/>
            <person name="Hribova E."/>
            <person name="Parker M."/>
            <person name="Nwogha J."/>
            <person name="Shu S."/>
            <person name="Carlson J."/>
            <person name="Kariba R."/>
            <person name="Muthemba S."/>
            <person name="Knop K."/>
            <person name="Barton G.J."/>
            <person name="Sherwood A.V."/>
            <person name="Lopez-Montes A."/>
            <person name="Asiedu R."/>
            <person name="Jamnadass R."/>
            <person name="Muchugi A."/>
            <person name="Goodstein D."/>
            <person name="Egesi C.N."/>
            <person name="Featherston J."/>
            <person name="Asfaw A."/>
            <person name="Simpson G.G."/>
            <person name="Dolezel J."/>
            <person name="Hendre P.S."/>
            <person name="Van Deynze A."/>
            <person name="Kumar P.L."/>
            <person name="Obidiegwu J.E."/>
            <person name="Bhattacharjee R."/>
            <person name="Rokhsar D.S."/>
        </authorList>
    </citation>
    <scope>NUCLEOTIDE SEQUENCE [LARGE SCALE GENOMIC DNA]</scope>
    <source>
        <strain evidence="2">cv. TDa95/00328</strain>
    </source>
</reference>